<sequence>MAGGNISSEKIDLLIYGPSKPIVDNGFSDQFVLHSFETVADLERLTPAAAEKIRGAAITYNSVGGDSKTLARFPKLEIVSSFGVGYDHVDANYARDHNIVVTNTPDVLTEEVADIAMGLLIATLREFIKADRYLRSGLWTTQNFPLSVGSLRDRKIGMVGMGRIGQAIGRRLEASRVPVVYHSRNPAPGVSYRHYPDLIEMAKAVDTLILILPGGASTAKMINTDVMKALGPRGVIINVARGSVIDEPALIAALKSGTILAAGLDVFANEPAVPEELRAMQNVVLLPHIGSASVVTRNAMDQLVVDNLKTWFAGKGPLTPVAETPAKGR</sequence>
<dbReference type="EMBL" id="LT670817">
    <property type="protein sequence ID" value="SHI06827.1"/>
    <property type="molecule type" value="Genomic_DNA"/>
</dbReference>
<feature type="domain" description="D-isomer specific 2-hydroxyacid dehydrogenase catalytic" evidence="5">
    <location>
        <begin position="43"/>
        <end position="321"/>
    </location>
</feature>
<name>A0A1M5Y460_9BRAD</name>
<dbReference type="Gene3D" id="3.40.50.720">
    <property type="entry name" value="NAD(P)-binding Rossmann-like Domain"/>
    <property type="match status" value="2"/>
</dbReference>
<evidence type="ECO:0000256" key="1">
    <source>
        <dbReference type="ARBA" id="ARBA00022857"/>
    </source>
</evidence>
<dbReference type="Pfam" id="PF02826">
    <property type="entry name" value="2-Hacid_dh_C"/>
    <property type="match status" value="1"/>
</dbReference>
<comment type="similarity">
    <text evidence="4">Belongs to the D-isomer specific 2-hydroxyacid dehydrogenase family.</text>
</comment>
<proteinExistence type="inferred from homology"/>
<evidence type="ECO:0000256" key="3">
    <source>
        <dbReference type="ARBA" id="ARBA00023027"/>
    </source>
</evidence>
<dbReference type="AlphaFoldDB" id="A0A1M5Y460"/>
<evidence type="ECO:0000259" key="6">
    <source>
        <dbReference type="Pfam" id="PF02826"/>
    </source>
</evidence>
<dbReference type="PANTHER" id="PTHR10996">
    <property type="entry name" value="2-HYDROXYACID DEHYDROGENASE-RELATED"/>
    <property type="match status" value="1"/>
</dbReference>
<dbReference type="Pfam" id="PF00389">
    <property type="entry name" value="2-Hacid_dh"/>
    <property type="match status" value="1"/>
</dbReference>
<dbReference type="InterPro" id="IPR006139">
    <property type="entry name" value="D-isomer_2_OHA_DH_cat_dom"/>
</dbReference>
<feature type="domain" description="D-isomer specific 2-hydroxyacid dehydrogenase NAD-binding" evidence="6">
    <location>
        <begin position="117"/>
        <end position="290"/>
    </location>
</feature>
<evidence type="ECO:0000313" key="8">
    <source>
        <dbReference type="Proteomes" id="UP000189796"/>
    </source>
</evidence>
<protein>
    <submittedName>
        <fullName evidence="7">Lactate dehydrogenase</fullName>
    </submittedName>
</protein>
<evidence type="ECO:0000259" key="5">
    <source>
        <dbReference type="Pfam" id="PF00389"/>
    </source>
</evidence>
<dbReference type="InterPro" id="IPR006140">
    <property type="entry name" value="D-isomer_DH_NAD-bd"/>
</dbReference>
<dbReference type="InterPro" id="IPR050223">
    <property type="entry name" value="D-isomer_2-hydroxyacid_DH"/>
</dbReference>
<dbReference type="CDD" id="cd12156">
    <property type="entry name" value="HPPR"/>
    <property type="match status" value="1"/>
</dbReference>
<dbReference type="PANTHER" id="PTHR10996:SF178">
    <property type="entry name" value="2-HYDROXYACID DEHYDROGENASE YGL185C-RELATED"/>
    <property type="match status" value="1"/>
</dbReference>
<dbReference type="FunFam" id="3.40.50.720:FF:000213">
    <property type="entry name" value="Putative 2-hydroxyacid dehydrogenase"/>
    <property type="match status" value="1"/>
</dbReference>
<dbReference type="GO" id="GO:0016618">
    <property type="term" value="F:hydroxypyruvate reductase [NAD(P)H] activity"/>
    <property type="evidence" value="ECO:0007669"/>
    <property type="project" value="TreeGrafter"/>
</dbReference>
<evidence type="ECO:0000256" key="2">
    <source>
        <dbReference type="ARBA" id="ARBA00023002"/>
    </source>
</evidence>
<organism evidence="7 8">
    <name type="scientific">Bradyrhizobium erythrophlei</name>
    <dbReference type="NCBI Taxonomy" id="1437360"/>
    <lineage>
        <taxon>Bacteria</taxon>
        <taxon>Pseudomonadati</taxon>
        <taxon>Pseudomonadota</taxon>
        <taxon>Alphaproteobacteria</taxon>
        <taxon>Hyphomicrobiales</taxon>
        <taxon>Nitrobacteraceae</taxon>
        <taxon>Bradyrhizobium</taxon>
    </lineage>
</organism>
<evidence type="ECO:0000313" key="7">
    <source>
        <dbReference type="EMBL" id="SHI06827.1"/>
    </source>
</evidence>
<dbReference type="InterPro" id="IPR036291">
    <property type="entry name" value="NAD(P)-bd_dom_sf"/>
</dbReference>
<dbReference type="RefSeq" id="WP_079606003.1">
    <property type="nucleotide sequence ID" value="NZ_LT670817.1"/>
</dbReference>
<dbReference type="OrthoDB" id="9793626at2"/>
<accession>A0A1M5Y460</accession>
<keyword evidence="1" id="KW-0521">NADP</keyword>
<dbReference type="GO" id="GO:0051287">
    <property type="term" value="F:NAD binding"/>
    <property type="evidence" value="ECO:0007669"/>
    <property type="project" value="InterPro"/>
</dbReference>
<gene>
    <name evidence="7" type="ORF">SAMN05443248_7903</name>
</gene>
<dbReference type="GO" id="GO:0005829">
    <property type="term" value="C:cytosol"/>
    <property type="evidence" value="ECO:0007669"/>
    <property type="project" value="TreeGrafter"/>
</dbReference>
<evidence type="ECO:0000256" key="4">
    <source>
        <dbReference type="RuleBase" id="RU003719"/>
    </source>
</evidence>
<dbReference type="SUPFAM" id="SSF52283">
    <property type="entry name" value="Formate/glycerate dehydrogenase catalytic domain-like"/>
    <property type="match status" value="1"/>
</dbReference>
<dbReference type="SUPFAM" id="SSF51735">
    <property type="entry name" value="NAD(P)-binding Rossmann-fold domains"/>
    <property type="match status" value="1"/>
</dbReference>
<reference evidence="7 8" key="1">
    <citation type="submission" date="2016-11" db="EMBL/GenBank/DDBJ databases">
        <authorList>
            <person name="Jaros S."/>
            <person name="Januszkiewicz K."/>
            <person name="Wedrychowicz H."/>
        </authorList>
    </citation>
    <scope>NUCLEOTIDE SEQUENCE [LARGE SCALE GENOMIC DNA]</scope>
    <source>
        <strain evidence="7 8">GAS138</strain>
    </source>
</reference>
<dbReference type="Proteomes" id="UP000189796">
    <property type="component" value="Chromosome I"/>
</dbReference>
<dbReference type="GO" id="GO:0030267">
    <property type="term" value="F:glyoxylate reductase (NADPH) activity"/>
    <property type="evidence" value="ECO:0007669"/>
    <property type="project" value="TreeGrafter"/>
</dbReference>
<keyword evidence="3" id="KW-0520">NAD</keyword>
<keyword evidence="2 4" id="KW-0560">Oxidoreductase</keyword>